<dbReference type="GO" id="GO:0000981">
    <property type="term" value="F:DNA-binding transcription factor activity, RNA polymerase II-specific"/>
    <property type="evidence" value="ECO:0007669"/>
    <property type="project" value="InterPro"/>
</dbReference>
<dbReference type="InterPro" id="IPR050815">
    <property type="entry name" value="TF_fung"/>
</dbReference>
<sequence length="691" mass="76869">MPKILSAKLDSGSTSGTPFGGSHPNVLKRNQACHQCRKRKLNSDANKPCSTCVRSHAHSVSHAPAGVILPEHPECTYDDVPGNNGVQEQPKNRYERLENRISDRTSLMSVPLSNGSSSTTPSEQFSPQSTLKPPENTTPFTPFNFENTLDSFSNDPDRSANQSSTPRVASATAVDAYSTLAPDTEGVVDSTPTGQFDYDVFWPAWPRNLPLPNMLRHLVEVFFGFHPHAGRLFHSPSFMASLSLPPSHPKFPSTAVLHAICAVGSLYTASIMPSDLAMLCSPLPDELFSERYKPKEHVDSFAEQQVKFAKQAIDEQISVGSHLLECVQAQIILTWWYWCHANMLQVFLTSANALRAAVPLGLNACAPFHTISETVNAPSLLPPAQDVIEDEVRRNTFWLAYALERQHGCSNGWALSLDDQDVTQLLPVKGDQFDLGTMPSPSERQWAHSKEVLLVHPEDQTDSFNLYIKGTILLSMAKGFNIRFRSKRYVGDPSVAYHPSFSNTWEEQKHDGVDKELMADPRRTPAFIELDRIATSFRQTFPAHLRNPMPDGVVDSHLYTACLIPHLAIILLHDPHAHVGSSGCVSAFKILEASRAILDLIYSVQSTSYDISLLDFFVTFCWFMAGRVLVRFWTAAQEAKSEEQIITLRAEVEYIASAIGKFGERIPLAKRYSRMLNEIATKTCGEKIFII</sequence>
<dbReference type="OrthoDB" id="39175at2759"/>
<proteinExistence type="predicted"/>
<evidence type="ECO:0000256" key="6">
    <source>
        <dbReference type="SAM" id="MobiDB-lite"/>
    </source>
</evidence>
<dbReference type="STRING" id="747525.W4KMA5"/>
<dbReference type="KEGG" id="hir:HETIRDRAFT_377690"/>
<name>W4KMA5_HETIT</name>
<dbReference type="InParanoid" id="W4KMA5"/>
<dbReference type="Pfam" id="PF04082">
    <property type="entry name" value="Fungal_trans"/>
    <property type="match status" value="1"/>
</dbReference>
<keyword evidence="9" id="KW-1185">Reference proteome</keyword>
<reference evidence="8 9" key="1">
    <citation type="journal article" date="2012" name="New Phytol.">
        <title>Insight into trade-off between wood decay and parasitism from the genome of a fungal forest pathogen.</title>
        <authorList>
            <person name="Olson A."/>
            <person name="Aerts A."/>
            <person name="Asiegbu F."/>
            <person name="Belbahri L."/>
            <person name="Bouzid O."/>
            <person name="Broberg A."/>
            <person name="Canback B."/>
            <person name="Coutinho P.M."/>
            <person name="Cullen D."/>
            <person name="Dalman K."/>
            <person name="Deflorio G."/>
            <person name="van Diepen L.T."/>
            <person name="Dunand C."/>
            <person name="Duplessis S."/>
            <person name="Durling M."/>
            <person name="Gonthier P."/>
            <person name="Grimwood J."/>
            <person name="Fossdal C.G."/>
            <person name="Hansson D."/>
            <person name="Henrissat B."/>
            <person name="Hietala A."/>
            <person name="Himmelstrand K."/>
            <person name="Hoffmeister D."/>
            <person name="Hogberg N."/>
            <person name="James T.Y."/>
            <person name="Karlsson M."/>
            <person name="Kohler A."/>
            <person name="Kues U."/>
            <person name="Lee Y.H."/>
            <person name="Lin Y.C."/>
            <person name="Lind M."/>
            <person name="Lindquist E."/>
            <person name="Lombard V."/>
            <person name="Lucas S."/>
            <person name="Lunden K."/>
            <person name="Morin E."/>
            <person name="Murat C."/>
            <person name="Park J."/>
            <person name="Raffaello T."/>
            <person name="Rouze P."/>
            <person name="Salamov A."/>
            <person name="Schmutz J."/>
            <person name="Solheim H."/>
            <person name="Stahlberg J."/>
            <person name="Velez H."/>
            <person name="de Vries R.P."/>
            <person name="Wiebenga A."/>
            <person name="Woodward S."/>
            <person name="Yakovlev I."/>
            <person name="Garbelotto M."/>
            <person name="Martin F."/>
            <person name="Grigoriev I.V."/>
            <person name="Stenlid J."/>
        </authorList>
    </citation>
    <scope>NUCLEOTIDE SEQUENCE [LARGE SCALE GENOMIC DNA]</scope>
    <source>
        <strain evidence="8 9">TC 32-1</strain>
    </source>
</reference>
<dbReference type="Gene3D" id="4.10.240.10">
    <property type="entry name" value="Zn(2)-C6 fungal-type DNA-binding domain"/>
    <property type="match status" value="1"/>
</dbReference>
<feature type="domain" description="Xylanolytic transcriptional activator regulatory" evidence="7">
    <location>
        <begin position="346"/>
        <end position="433"/>
    </location>
</feature>
<dbReference type="GO" id="GO:0006351">
    <property type="term" value="P:DNA-templated transcription"/>
    <property type="evidence" value="ECO:0007669"/>
    <property type="project" value="InterPro"/>
</dbReference>
<keyword evidence="5" id="KW-0539">Nucleus</keyword>
<dbReference type="CDD" id="cd12148">
    <property type="entry name" value="fungal_TF_MHR"/>
    <property type="match status" value="1"/>
</dbReference>
<evidence type="ECO:0000259" key="7">
    <source>
        <dbReference type="SMART" id="SM00906"/>
    </source>
</evidence>
<evidence type="ECO:0000256" key="5">
    <source>
        <dbReference type="ARBA" id="ARBA00023242"/>
    </source>
</evidence>
<organism evidence="8 9">
    <name type="scientific">Heterobasidion irregulare (strain TC 32-1)</name>
    <dbReference type="NCBI Taxonomy" id="747525"/>
    <lineage>
        <taxon>Eukaryota</taxon>
        <taxon>Fungi</taxon>
        <taxon>Dikarya</taxon>
        <taxon>Basidiomycota</taxon>
        <taxon>Agaricomycotina</taxon>
        <taxon>Agaricomycetes</taxon>
        <taxon>Russulales</taxon>
        <taxon>Bondarzewiaceae</taxon>
        <taxon>Heterobasidion</taxon>
        <taxon>Heterobasidion annosum species complex</taxon>
    </lineage>
</organism>
<dbReference type="EMBL" id="KI925454">
    <property type="protein sequence ID" value="ETW86973.1"/>
    <property type="molecule type" value="Genomic_DNA"/>
</dbReference>
<dbReference type="eggNOG" id="ENOG502SJSD">
    <property type="taxonomic scope" value="Eukaryota"/>
</dbReference>
<evidence type="ECO:0000256" key="2">
    <source>
        <dbReference type="ARBA" id="ARBA00022723"/>
    </source>
</evidence>
<evidence type="ECO:0000313" key="9">
    <source>
        <dbReference type="Proteomes" id="UP000030671"/>
    </source>
</evidence>
<dbReference type="InterPro" id="IPR036864">
    <property type="entry name" value="Zn2-C6_fun-type_DNA-bd_sf"/>
</dbReference>
<feature type="compositionally biased region" description="Low complexity" evidence="6">
    <location>
        <begin position="133"/>
        <end position="148"/>
    </location>
</feature>
<dbReference type="Proteomes" id="UP000030671">
    <property type="component" value="Unassembled WGS sequence"/>
</dbReference>
<keyword evidence="3" id="KW-0805">Transcription regulation</keyword>
<dbReference type="GO" id="GO:0003677">
    <property type="term" value="F:DNA binding"/>
    <property type="evidence" value="ECO:0007669"/>
    <property type="project" value="InterPro"/>
</dbReference>
<dbReference type="InterPro" id="IPR001138">
    <property type="entry name" value="Zn2Cys6_DnaBD"/>
</dbReference>
<evidence type="ECO:0000256" key="4">
    <source>
        <dbReference type="ARBA" id="ARBA00023163"/>
    </source>
</evidence>
<accession>W4KMA5</accession>
<evidence type="ECO:0000256" key="1">
    <source>
        <dbReference type="ARBA" id="ARBA00004123"/>
    </source>
</evidence>
<keyword evidence="2" id="KW-0479">Metal-binding</keyword>
<dbReference type="SUPFAM" id="SSF57701">
    <property type="entry name" value="Zn2/Cys6 DNA-binding domain"/>
    <property type="match status" value="1"/>
</dbReference>
<dbReference type="AlphaFoldDB" id="W4KMA5"/>
<comment type="subcellular location">
    <subcellularLocation>
        <location evidence="1">Nucleus</location>
    </subcellularLocation>
</comment>
<dbReference type="HOGENOM" id="CLU_009416_0_0_1"/>
<gene>
    <name evidence="8" type="ORF">HETIRDRAFT_377690</name>
</gene>
<dbReference type="GeneID" id="20671896"/>
<dbReference type="CDD" id="cd00067">
    <property type="entry name" value="GAL4"/>
    <property type="match status" value="1"/>
</dbReference>
<dbReference type="InterPro" id="IPR007219">
    <property type="entry name" value="XnlR_reg_dom"/>
</dbReference>
<keyword evidence="4" id="KW-0804">Transcription</keyword>
<feature type="region of interest" description="Disordered" evidence="6">
    <location>
        <begin position="102"/>
        <end position="170"/>
    </location>
</feature>
<evidence type="ECO:0000256" key="3">
    <source>
        <dbReference type="ARBA" id="ARBA00023015"/>
    </source>
</evidence>
<feature type="compositionally biased region" description="Polar residues" evidence="6">
    <location>
        <begin position="104"/>
        <end position="131"/>
    </location>
</feature>
<dbReference type="GO" id="GO:0005634">
    <property type="term" value="C:nucleus"/>
    <property type="evidence" value="ECO:0007669"/>
    <property type="project" value="UniProtKB-SubCell"/>
</dbReference>
<feature type="compositionally biased region" description="Polar residues" evidence="6">
    <location>
        <begin position="149"/>
        <end position="167"/>
    </location>
</feature>
<dbReference type="SMART" id="SM00906">
    <property type="entry name" value="Fungal_trans"/>
    <property type="match status" value="1"/>
</dbReference>
<dbReference type="GO" id="GO:0008270">
    <property type="term" value="F:zinc ion binding"/>
    <property type="evidence" value="ECO:0007669"/>
    <property type="project" value="InterPro"/>
</dbReference>
<dbReference type="PANTHER" id="PTHR47338:SF29">
    <property type="entry name" value="ZN(2)-C6 FUNGAL-TYPE DOMAIN-CONTAINING PROTEIN"/>
    <property type="match status" value="1"/>
</dbReference>
<protein>
    <recommendedName>
        <fullName evidence="7">Xylanolytic transcriptional activator regulatory domain-containing protein</fullName>
    </recommendedName>
</protein>
<feature type="compositionally biased region" description="Low complexity" evidence="6">
    <location>
        <begin position="11"/>
        <end position="22"/>
    </location>
</feature>
<evidence type="ECO:0000313" key="8">
    <source>
        <dbReference type="EMBL" id="ETW86973.1"/>
    </source>
</evidence>
<feature type="region of interest" description="Disordered" evidence="6">
    <location>
        <begin position="1"/>
        <end position="24"/>
    </location>
</feature>
<dbReference type="PANTHER" id="PTHR47338">
    <property type="entry name" value="ZN(II)2CYS6 TRANSCRIPTION FACTOR (EUROFUNG)-RELATED"/>
    <property type="match status" value="1"/>
</dbReference>
<dbReference type="RefSeq" id="XP_009540931.1">
    <property type="nucleotide sequence ID" value="XM_009542636.1"/>
</dbReference>